<keyword evidence="4" id="KW-0648">Protein biosynthesis</keyword>
<evidence type="ECO:0000313" key="9">
    <source>
        <dbReference type="Proteomes" id="UP000176389"/>
    </source>
</evidence>
<dbReference type="InterPro" id="IPR050057">
    <property type="entry name" value="Prokaryotic/Mito_RF"/>
</dbReference>
<dbReference type="InterPro" id="IPR045853">
    <property type="entry name" value="Pep_chain_release_fac_I_sf"/>
</dbReference>
<evidence type="ECO:0000313" key="8">
    <source>
        <dbReference type="EMBL" id="OGY25304.1"/>
    </source>
</evidence>
<dbReference type="SUPFAM" id="SSF75620">
    <property type="entry name" value="Release factor"/>
    <property type="match status" value="1"/>
</dbReference>
<comment type="caution">
    <text evidence="8">The sequence shown here is derived from an EMBL/GenBank/DDBJ whole genome shotgun (WGS) entry which is preliminary data.</text>
</comment>
<comment type="similarity">
    <text evidence="2">Belongs to the prokaryotic/mitochondrial release factor family.</text>
</comment>
<feature type="region of interest" description="Disordered" evidence="6">
    <location>
        <begin position="233"/>
        <end position="253"/>
    </location>
</feature>
<name>A0A1G1WCF8_9BACT</name>
<dbReference type="NCBIfam" id="NF001859">
    <property type="entry name" value="PRK00591.1"/>
    <property type="match status" value="1"/>
</dbReference>
<dbReference type="InterPro" id="IPR000352">
    <property type="entry name" value="Pep_chain_release_fac_I"/>
</dbReference>
<dbReference type="GO" id="GO:0005737">
    <property type="term" value="C:cytoplasm"/>
    <property type="evidence" value="ECO:0007669"/>
    <property type="project" value="UniProtKB-ARBA"/>
</dbReference>
<evidence type="ECO:0000256" key="4">
    <source>
        <dbReference type="ARBA" id="ARBA00022917"/>
    </source>
</evidence>
<dbReference type="PANTHER" id="PTHR43804">
    <property type="entry name" value="LD18447P"/>
    <property type="match status" value="1"/>
</dbReference>
<feature type="compositionally biased region" description="Basic and acidic residues" evidence="6">
    <location>
        <begin position="233"/>
        <end position="243"/>
    </location>
</feature>
<proteinExistence type="inferred from homology"/>
<evidence type="ECO:0000256" key="6">
    <source>
        <dbReference type="SAM" id="MobiDB-lite"/>
    </source>
</evidence>
<sequence>MDYLKRKIEEIEKKIEEAQKMLADSAMEDLAKEEIKSLQSQKENFEKSLKLEGSSLQSKAVIVEIRAAAGGSEAGLFASDLYRMYTRYADSKKWKVEQLSVNEGGIGNIKEVIFRIAGTGIYEKLKNESGVHRVQRVPVTESGGRIHTSTATVAVLPEITEREFHLDPKDLKVETYRASGAGGQNVQKVETAVRATHLPTGIAVTCQSERSQFQNKDRALNILRSRLYEADQQTKKEGVDSSRKLQVGSGDRSEKIRTYNFPQNRATDHRINKSWYDLESIMNGGIDKIVEALSGSASPT</sequence>
<dbReference type="Gene3D" id="3.30.70.1660">
    <property type="match status" value="2"/>
</dbReference>
<accession>A0A1G1WCF8</accession>
<evidence type="ECO:0000259" key="7">
    <source>
        <dbReference type="SMART" id="SM00937"/>
    </source>
</evidence>
<keyword evidence="3" id="KW-0488">Methylation</keyword>
<dbReference type="STRING" id="1802596.A2Z11_03015"/>
<dbReference type="Pfam" id="PF00472">
    <property type="entry name" value="RF-1"/>
    <property type="match status" value="1"/>
</dbReference>
<dbReference type="Proteomes" id="UP000176389">
    <property type="component" value="Unassembled WGS sequence"/>
</dbReference>
<dbReference type="FunFam" id="3.30.160.20:FF:000004">
    <property type="entry name" value="Peptide chain release factor 1"/>
    <property type="match status" value="1"/>
</dbReference>
<organism evidence="8 9">
    <name type="scientific">Candidatus Woykebacteria bacterium RBG_16_43_9</name>
    <dbReference type="NCBI Taxonomy" id="1802596"/>
    <lineage>
        <taxon>Bacteria</taxon>
        <taxon>Candidatus Woykeibacteriota</taxon>
    </lineage>
</organism>
<comment type="function">
    <text evidence="1">Peptide chain release factor 1 directs the termination of translation in response to the peptide chain termination codons UAG and UAA.</text>
</comment>
<dbReference type="SMART" id="SM00937">
    <property type="entry name" value="PCRF"/>
    <property type="match status" value="1"/>
</dbReference>
<gene>
    <name evidence="8" type="ORF">A2Z11_03015</name>
</gene>
<dbReference type="InterPro" id="IPR005139">
    <property type="entry name" value="PCRF"/>
</dbReference>
<evidence type="ECO:0000256" key="2">
    <source>
        <dbReference type="ARBA" id="ARBA00010835"/>
    </source>
</evidence>
<dbReference type="AlphaFoldDB" id="A0A1G1WCF8"/>
<evidence type="ECO:0000256" key="3">
    <source>
        <dbReference type="ARBA" id="ARBA00022481"/>
    </source>
</evidence>
<dbReference type="Gene3D" id="3.30.160.20">
    <property type="match status" value="1"/>
</dbReference>
<evidence type="ECO:0000256" key="5">
    <source>
        <dbReference type="SAM" id="Coils"/>
    </source>
</evidence>
<feature type="coiled-coil region" evidence="5">
    <location>
        <begin position="1"/>
        <end position="48"/>
    </location>
</feature>
<protein>
    <submittedName>
        <fullName evidence="8">Peptide chain release factor 1</fullName>
    </submittedName>
</protein>
<dbReference type="GO" id="GO:0003747">
    <property type="term" value="F:translation release factor activity"/>
    <property type="evidence" value="ECO:0007669"/>
    <property type="project" value="InterPro"/>
</dbReference>
<dbReference type="FunFam" id="3.30.70.1660:FF:000002">
    <property type="entry name" value="Peptide chain release factor 1"/>
    <property type="match status" value="1"/>
</dbReference>
<dbReference type="Pfam" id="PF03462">
    <property type="entry name" value="PCRF"/>
    <property type="match status" value="1"/>
</dbReference>
<dbReference type="PANTHER" id="PTHR43804:SF7">
    <property type="entry name" value="LD18447P"/>
    <property type="match status" value="1"/>
</dbReference>
<keyword evidence="5" id="KW-0175">Coiled coil</keyword>
<feature type="domain" description="Peptide chain release factor" evidence="7">
    <location>
        <begin position="16"/>
        <end position="128"/>
    </location>
</feature>
<reference evidence="8 9" key="1">
    <citation type="journal article" date="2016" name="Nat. Commun.">
        <title>Thousands of microbial genomes shed light on interconnected biogeochemical processes in an aquifer system.</title>
        <authorList>
            <person name="Anantharaman K."/>
            <person name="Brown C.T."/>
            <person name="Hug L.A."/>
            <person name="Sharon I."/>
            <person name="Castelle C.J."/>
            <person name="Probst A.J."/>
            <person name="Thomas B.C."/>
            <person name="Singh A."/>
            <person name="Wilkins M.J."/>
            <person name="Karaoz U."/>
            <person name="Brodie E.L."/>
            <person name="Williams K.H."/>
            <person name="Hubbard S.S."/>
            <person name="Banfield J.F."/>
        </authorList>
    </citation>
    <scope>NUCLEOTIDE SEQUENCE [LARGE SCALE GENOMIC DNA]</scope>
</reference>
<evidence type="ECO:0000256" key="1">
    <source>
        <dbReference type="ARBA" id="ARBA00002986"/>
    </source>
</evidence>
<dbReference type="EMBL" id="MHCS01000048">
    <property type="protein sequence ID" value="OGY25304.1"/>
    <property type="molecule type" value="Genomic_DNA"/>
</dbReference>